<evidence type="ECO:0000313" key="3">
    <source>
        <dbReference type="Proteomes" id="UP001596254"/>
    </source>
</evidence>
<feature type="transmembrane region" description="Helical" evidence="1">
    <location>
        <begin position="6"/>
        <end position="26"/>
    </location>
</feature>
<evidence type="ECO:0008006" key="4">
    <source>
        <dbReference type="Google" id="ProtNLM"/>
    </source>
</evidence>
<protein>
    <recommendedName>
        <fullName evidence="4">Major facilitator superfamily (MFS) profile domain-containing protein</fullName>
    </recommendedName>
</protein>
<keyword evidence="1" id="KW-0472">Membrane</keyword>
<evidence type="ECO:0000313" key="2">
    <source>
        <dbReference type="EMBL" id="MFC6207831.1"/>
    </source>
</evidence>
<dbReference type="EMBL" id="JBHSSK010000024">
    <property type="protein sequence ID" value="MFC6207831.1"/>
    <property type="molecule type" value="Genomic_DNA"/>
</dbReference>
<reference evidence="3" key="1">
    <citation type="journal article" date="2019" name="Int. J. Syst. Evol. Microbiol.">
        <title>The Global Catalogue of Microorganisms (GCM) 10K type strain sequencing project: providing services to taxonomists for standard genome sequencing and annotation.</title>
        <authorList>
            <consortium name="The Broad Institute Genomics Platform"/>
            <consortium name="The Broad Institute Genome Sequencing Center for Infectious Disease"/>
            <person name="Wu L."/>
            <person name="Ma J."/>
        </authorList>
    </citation>
    <scope>NUCLEOTIDE SEQUENCE [LARGE SCALE GENOMIC DNA]</scope>
    <source>
        <strain evidence="3">CCM 8905</strain>
    </source>
</reference>
<gene>
    <name evidence="2" type="ORF">ACFP1G_10190</name>
</gene>
<name>A0ABW1STL0_9LACO</name>
<proteinExistence type="predicted"/>
<dbReference type="RefSeq" id="WP_225426656.1">
    <property type="nucleotide sequence ID" value="NZ_JBHSSK010000024.1"/>
</dbReference>
<organism evidence="2 3">
    <name type="scientific">Levilactobacillus tongjiangensis</name>
    <dbReference type="NCBI Taxonomy" id="2486023"/>
    <lineage>
        <taxon>Bacteria</taxon>
        <taxon>Bacillati</taxon>
        <taxon>Bacillota</taxon>
        <taxon>Bacilli</taxon>
        <taxon>Lactobacillales</taxon>
        <taxon>Lactobacillaceae</taxon>
        <taxon>Levilactobacillus</taxon>
    </lineage>
</organism>
<comment type="caution">
    <text evidence="2">The sequence shown here is derived from an EMBL/GenBank/DDBJ whole genome shotgun (WGS) entry which is preliminary data.</text>
</comment>
<keyword evidence="3" id="KW-1185">Reference proteome</keyword>
<sequence length="71" mass="7364">MMMGGSLLTGTLIFISGLALLIFIVAKLVPRMGHDKDTVFLLGIFALVAVGLLGMGGWLGVANWGAMGCLL</sequence>
<dbReference type="Proteomes" id="UP001596254">
    <property type="component" value="Unassembled WGS sequence"/>
</dbReference>
<evidence type="ECO:0000256" key="1">
    <source>
        <dbReference type="SAM" id="Phobius"/>
    </source>
</evidence>
<feature type="transmembrane region" description="Helical" evidence="1">
    <location>
        <begin position="38"/>
        <end position="61"/>
    </location>
</feature>
<accession>A0ABW1STL0</accession>
<keyword evidence="1" id="KW-0812">Transmembrane</keyword>
<keyword evidence="1" id="KW-1133">Transmembrane helix</keyword>